<keyword evidence="2" id="KW-1185">Reference proteome</keyword>
<dbReference type="PATRIC" id="fig|400092.3.peg.3871"/>
<dbReference type="OrthoDB" id="2936081at2"/>
<dbReference type="RefSeq" id="WP_046312446.1">
    <property type="nucleotide sequence ID" value="NZ_CBCSCY010000013.1"/>
</dbReference>
<evidence type="ECO:0000313" key="2">
    <source>
        <dbReference type="Proteomes" id="UP000033109"/>
    </source>
</evidence>
<evidence type="ECO:0008006" key="3">
    <source>
        <dbReference type="Google" id="ProtNLM"/>
    </source>
</evidence>
<dbReference type="EMBL" id="CP009621">
    <property type="protein sequence ID" value="AKD04583.1"/>
    <property type="molecule type" value="Genomic_DNA"/>
</dbReference>
<dbReference type="Pfam" id="PF11042">
    <property type="entry name" value="DUF2750"/>
    <property type="match status" value="1"/>
</dbReference>
<protein>
    <recommendedName>
        <fullName evidence="3">DUF2750 domain-containing protein</fullName>
    </recommendedName>
</protein>
<dbReference type="HOGENOM" id="CLU_126055_0_0_10"/>
<sequence length="148" mass="16831">MTQHASTIEQKYKAFIQHVVQTEEVWGLTKNDTWATSSSSEFEDTEVILFWSSRDGAAACADDEWSDYKPESISLVEFLENWCVGMYGDELLVGTDWDSDLTGKEAEPLVVALDVVTQLKAENKTLEFTQYDSQEEFEEQLIEALEAE</sequence>
<dbReference type="Proteomes" id="UP000033109">
    <property type="component" value="Chromosome"/>
</dbReference>
<dbReference type="STRING" id="400092.PKOR_17640"/>
<evidence type="ECO:0000313" key="1">
    <source>
        <dbReference type="EMBL" id="AKD04583.1"/>
    </source>
</evidence>
<organism evidence="1 2">
    <name type="scientific">Pontibacter korlensis</name>
    <dbReference type="NCBI Taxonomy" id="400092"/>
    <lineage>
        <taxon>Bacteria</taxon>
        <taxon>Pseudomonadati</taxon>
        <taxon>Bacteroidota</taxon>
        <taxon>Cytophagia</taxon>
        <taxon>Cytophagales</taxon>
        <taxon>Hymenobacteraceae</taxon>
        <taxon>Pontibacter</taxon>
    </lineage>
</organism>
<gene>
    <name evidence="1" type="ORF">PKOR_17640</name>
</gene>
<accession>A0A0E3ZH43</accession>
<dbReference type="AlphaFoldDB" id="A0A0E3ZH43"/>
<reference evidence="1 2" key="1">
    <citation type="journal article" date="2015" name="Sci. Rep.">
        <title>Unraveling adaptation of Pontibacter korlensis to radiation and infertility in desert through complete genome and comparative transcriptomic analysis.</title>
        <authorList>
            <person name="Dai J."/>
            <person name="Dai W."/>
            <person name="Qiu C."/>
            <person name="Yang Z."/>
            <person name="Zhang Y."/>
            <person name="Zhou M."/>
            <person name="Zhang L."/>
            <person name="Fang C."/>
            <person name="Gao Q."/>
            <person name="Yang Q."/>
            <person name="Li X."/>
            <person name="Wang Z."/>
            <person name="Wang Z."/>
            <person name="Jia Z."/>
            <person name="Chen X."/>
        </authorList>
    </citation>
    <scope>NUCLEOTIDE SEQUENCE [LARGE SCALE GENOMIC DNA]</scope>
    <source>
        <strain evidence="1 2">X14-1T</strain>
    </source>
</reference>
<proteinExistence type="predicted"/>
<dbReference type="InterPro" id="IPR021284">
    <property type="entry name" value="DUF2750"/>
</dbReference>
<dbReference type="KEGG" id="pko:PKOR_17640"/>
<name>A0A0E3ZH43_9BACT</name>